<dbReference type="AlphaFoldDB" id="A0A7S1B563"/>
<organism evidence="1">
    <name type="scientific">Corethron hystrix</name>
    <dbReference type="NCBI Taxonomy" id="216773"/>
    <lineage>
        <taxon>Eukaryota</taxon>
        <taxon>Sar</taxon>
        <taxon>Stramenopiles</taxon>
        <taxon>Ochrophyta</taxon>
        <taxon>Bacillariophyta</taxon>
        <taxon>Coscinodiscophyceae</taxon>
        <taxon>Corethrophycidae</taxon>
        <taxon>Corethrales</taxon>
        <taxon>Corethraceae</taxon>
        <taxon>Corethron</taxon>
    </lineage>
</organism>
<name>A0A7S1B563_9STRA</name>
<sequence length="532" mass="60171">MNILQALLVCAAVKEGNGIGQIINDLSVRGNKNVVPVLGRGYSLATGIFSSKCLENWGTTEISFDYTFTLVEIKTEVSGSQSQTTTGIEDDPTSPSSMAMLGTKESSQNVRTSGSATFNFHHIYTTMKVDRYYNSVDESKASLDANVVEMLGREDYIGVISSCGPVYVRGIRRTAEVLTHFTFVSLDVTLNKEISLAFKQDVNGIKNSDNVKKGSQSANNKKKKTSFFASSKNMIITVQGWGLDMSSMEDGDSLIPRSMDDYDLVISSAFKMMTNSRTGIIQSIEVVPWDTNAQFQQGLNMDSVIMYPNGRFPTFLKQMYFSNNSEHIVKLEQISRFKFNMIQSLSQCMKILWGMPASERCHSFVRHRKYEYTNSDKEDMQVHLRGKNLGVFNLADTYSWQQTGAEQYLISAERLKWLLDGMNEDAHQDFLLQTVTNHHRDWMNYYFGPCLKKLSSSRYGIQGGMLFTSHWMEHDECNKITCLMETAYWDSDKCTLVQPTRTDWITLTQSFCMPEIGGTSEDTYWGTSRNCT</sequence>
<evidence type="ECO:0000313" key="1">
    <source>
        <dbReference type="EMBL" id="CAD8875381.1"/>
    </source>
</evidence>
<reference evidence="1" key="1">
    <citation type="submission" date="2021-01" db="EMBL/GenBank/DDBJ databases">
        <authorList>
            <person name="Corre E."/>
            <person name="Pelletier E."/>
            <person name="Niang G."/>
            <person name="Scheremetjew M."/>
            <person name="Finn R."/>
            <person name="Kale V."/>
            <person name="Holt S."/>
            <person name="Cochrane G."/>
            <person name="Meng A."/>
            <person name="Brown T."/>
            <person name="Cohen L."/>
        </authorList>
    </citation>
    <scope>NUCLEOTIDE SEQUENCE</scope>
    <source>
        <strain evidence="1">308</strain>
    </source>
</reference>
<accession>A0A7S1B563</accession>
<proteinExistence type="predicted"/>
<gene>
    <name evidence="1" type="ORF">CHYS00102_LOCUS2556</name>
</gene>
<evidence type="ECO:0008006" key="2">
    <source>
        <dbReference type="Google" id="ProtNLM"/>
    </source>
</evidence>
<dbReference type="EMBL" id="HBFR01003675">
    <property type="protein sequence ID" value="CAD8875381.1"/>
    <property type="molecule type" value="Transcribed_RNA"/>
</dbReference>
<protein>
    <recommendedName>
        <fullName evidence="2">MACPF domain-containing protein</fullName>
    </recommendedName>
</protein>